<organism evidence="2 3">
    <name type="scientific">Chlamydomonas schloesseri</name>
    <dbReference type="NCBI Taxonomy" id="2026947"/>
    <lineage>
        <taxon>Eukaryota</taxon>
        <taxon>Viridiplantae</taxon>
        <taxon>Chlorophyta</taxon>
        <taxon>core chlorophytes</taxon>
        <taxon>Chlorophyceae</taxon>
        <taxon>CS clade</taxon>
        <taxon>Chlamydomonadales</taxon>
        <taxon>Chlamydomonadaceae</taxon>
        <taxon>Chlamydomonas</taxon>
    </lineage>
</organism>
<feature type="region of interest" description="Disordered" evidence="1">
    <location>
        <begin position="228"/>
        <end position="259"/>
    </location>
</feature>
<dbReference type="Proteomes" id="UP000613740">
    <property type="component" value="Unassembled WGS sequence"/>
</dbReference>
<reference evidence="2" key="1">
    <citation type="journal article" date="2020" name="bioRxiv">
        <title>Comparative genomics of Chlamydomonas.</title>
        <authorList>
            <person name="Craig R.J."/>
            <person name="Hasan A.R."/>
            <person name="Ness R.W."/>
            <person name="Keightley P.D."/>
        </authorList>
    </citation>
    <scope>NUCLEOTIDE SEQUENCE</scope>
    <source>
        <strain evidence="2">CCAP 11/173</strain>
    </source>
</reference>
<dbReference type="AlphaFoldDB" id="A0A835W428"/>
<protein>
    <submittedName>
        <fullName evidence="2">Uncharacterized protein</fullName>
    </submittedName>
</protein>
<evidence type="ECO:0000256" key="1">
    <source>
        <dbReference type="SAM" id="MobiDB-lite"/>
    </source>
</evidence>
<feature type="compositionally biased region" description="Low complexity" evidence="1">
    <location>
        <begin position="468"/>
        <end position="479"/>
    </location>
</feature>
<feature type="region of interest" description="Disordered" evidence="1">
    <location>
        <begin position="335"/>
        <end position="489"/>
    </location>
</feature>
<feature type="compositionally biased region" description="Pro residues" evidence="1">
    <location>
        <begin position="247"/>
        <end position="256"/>
    </location>
</feature>
<feature type="region of interest" description="Disordered" evidence="1">
    <location>
        <begin position="285"/>
        <end position="305"/>
    </location>
</feature>
<accession>A0A835W428</accession>
<feature type="compositionally biased region" description="Low complexity" evidence="1">
    <location>
        <begin position="335"/>
        <end position="351"/>
    </location>
</feature>
<gene>
    <name evidence="2" type="ORF">HYH02_010460</name>
</gene>
<dbReference type="OrthoDB" id="523889at2759"/>
<feature type="compositionally biased region" description="Low complexity" evidence="1">
    <location>
        <begin position="414"/>
        <end position="427"/>
    </location>
</feature>
<feature type="compositionally biased region" description="Low complexity" evidence="1">
    <location>
        <begin position="144"/>
        <end position="188"/>
    </location>
</feature>
<evidence type="ECO:0000313" key="3">
    <source>
        <dbReference type="Proteomes" id="UP000613740"/>
    </source>
</evidence>
<feature type="region of interest" description="Disordered" evidence="1">
    <location>
        <begin position="144"/>
        <end position="216"/>
    </location>
</feature>
<sequence length="489" mass="50659">MPGKFKFTLANTDKFNQEAYLAAIHGTRKLKAPPDVYVGYGPEDMGSAMVIKVPARQEWNLVLPTDPQKYTLECGFTYGITSRKAVWDYVKPVLLAVCASSPYAFELYWEDADGGDVVEVGRFDPITKCILVSHKGVPTAAEFEQEAAAQAKSSQQRQQQAALQQQQQQQQHHMQAMQQMQQPAHGAQGRAGVVPMPSPMYQMPAPQTRLQSPMSMPMPMPMPMMMSPNPNAASPQVGRTQVVASRPSPPQQPQQSPPQLQGNFLVQQQLMMMQAEAQAQAQAHAGAGMGQARPGMAPAGPLGSPMQPPMRGPPMQGGGVLVPMQMPMGMHMQAQMQMPMPQAQPESRPAAGAGGGGGPGGNKLTGFMTAVANAVTGGGGGSKTSGSGAQPQAQPPSARSAPSGMGPAPGGAWGSSSSPVGAGASAPQRPQQMSVPAPGAAGRGMPTPMMLPAMMGPGGMGPPGVPPGAGVPAGMRAMPVASPGRGKQG</sequence>
<proteinExistence type="predicted"/>
<comment type="caution">
    <text evidence="2">The sequence shown here is derived from an EMBL/GenBank/DDBJ whole genome shotgun (WGS) entry which is preliminary data.</text>
</comment>
<dbReference type="EMBL" id="JAEHOD010000039">
    <property type="protein sequence ID" value="KAG2439827.1"/>
    <property type="molecule type" value="Genomic_DNA"/>
</dbReference>
<feature type="compositionally biased region" description="Low complexity" evidence="1">
    <location>
        <begin position="384"/>
        <end position="406"/>
    </location>
</feature>
<evidence type="ECO:0000313" key="2">
    <source>
        <dbReference type="EMBL" id="KAG2439827.1"/>
    </source>
</evidence>
<name>A0A835W428_9CHLO</name>
<feature type="compositionally biased region" description="Low complexity" evidence="1">
    <location>
        <begin position="444"/>
        <end position="455"/>
    </location>
</feature>
<feature type="compositionally biased region" description="Gly residues" evidence="1">
    <location>
        <begin position="352"/>
        <end position="363"/>
    </location>
</feature>
<keyword evidence="3" id="KW-1185">Reference proteome</keyword>